<protein>
    <submittedName>
        <fullName evidence="1">16190_t:CDS:1</fullName>
    </submittedName>
</protein>
<accession>A0ACA9SBC1</accession>
<keyword evidence="2" id="KW-1185">Reference proteome</keyword>
<proteinExistence type="predicted"/>
<name>A0ACA9SBC1_9GLOM</name>
<gene>
    <name evidence="1" type="ORF">RPERSI_LOCUS27955</name>
</gene>
<dbReference type="EMBL" id="CAJVQC010100139">
    <property type="protein sequence ID" value="CAG8830906.1"/>
    <property type="molecule type" value="Genomic_DNA"/>
</dbReference>
<sequence length="115" mass="13817">KERVVRVSDLDDDDEKEKVENKFKEEELEKQLYVILEFNDKRGNDEIMIEKEKDIEQSNKEIVFYSRGPAADLISTQEEDNWIISDLFDYYYEKGSRAIVDYKIEDLKKNQNKQI</sequence>
<comment type="caution">
    <text evidence="1">The sequence shown here is derived from an EMBL/GenBank/DDBJ whole genome shotgun (WGS) entry which is preliminary data.</text>
</comment>
<feature type="non-terminal residue" evidence="1">
    <location>
        <position position="115"/>
    </location>
</feature>
<feature type="non-terminal residue" evidence="1">
    <location>
        <position position="1"/>
    </location>
</feature>
<dbReference type="Proteomes" id="UP000789920">
    <property type="component" value="Unassembled WGS sequence"/>
</dbReference>
<organism evidence="1 2">
    <name type="scientific">Racocetra persica</name>
    <dbReference type="NCBI Taxonomy" id="160502"/>
    <lineage>
        <taxon>Eukaryota</taxon>
        <taxon>Fungi</taxon>
        <taxon>Fungi incertae sedis</taxon>
        <taxon>Mucoromycota</taxon>
        <taxon>Glomeromycotina</taxon>
        <taxon>Glomeromycetes</taxon>
        <taxon>Diversisporales</taxon>
        <taxon>Gigasporaceae</taxon>
        <taxon>Racocetra</taxon>
    </lineage>
</organism>
<evidence type="ECO:0000313" key="1">
    <source>
        <dbReference type="EMBL" id="CAG8830906.1"/>
    </source>
</evidence>
<evidence type="ECO:0000313" key="2">
    <source>
        <dbReference type="Proteomes" id="UP000789920"/>
    </source>
</evidence>
<reference evidence="1" key="1">
    <citation type="submission" date="2021-06" db="EMBL/GenBank/DDBJ databases">
        <authorList>
            <person name="Kallberg Y."/>
            <person name="Tangrot J."/>
            <person name="Rosling A."/>
        </authorList>
    </citation>
    <scope>NUCLEOTIDE SEQUENCE</scope>
    <source>
        <strain evidence="1">MA461A</strain>
    </source>
</reference>